<protein>
    <submittedName>
        <fullName evidence="1">Uncharacterized protein</fullName>
    </submittedName>
</protein>
<dbReference type="RefSeq" id="WP_172690422.1">
    <property type="nucleotide sequence ID" value="NZ_JAEDZE010000018.1"/>
</dbReference>
<sequence>MSISIILERALPLGEDILSRIHSGEFVVSGGTIRDQAGRIVKHLVFPSDRQNNNAEEFFGGPNPTTDQNYQEIMHQLSNQTAMLAAVNIISARNTNEIIGKKLEEISDKLDILNDKLSDIQDNIIFDKLMEFSKIKSSTLSSIEEAIYANETQRESHIIRLHIMPLRKNFYTLNELLVDILTEFSNKKIIDCIQFIMLIADLKNKASFVLGQTHIRLGEEGFAQSYFNKNIDSNNVLRSKLEFLVKTGALSPHVITEKDFLIFKNDIETFKNLEIQSQLLSTQNQLSLELRLPHYQLLNNSFKTIHMLDPITLNK</sequence>
<evidence type="ECO:0000313" key="1">
    <source>
        <dbReference type="EMBL" id="ASK04213.1"/>
    </source>
</evidence>
<name>A0A220QHC5_KLEPN</name>
<dbReference type="AlphaFoldDB" id="A0A220QHC5"/>
<keyword evidence="1" id="KW-0614">Plasmid</keyword>
<organism evidence="1">
    <name type="scientific">Klebsiella pneumoniae</name>
    <dbReference type="NCBI Taxonomy" id="573"/>
    <lineage>
        <taxon>Bacteria</taxon>
        <taxon>Pseudomonadati</taxon>
        <taxon>Pseudomonadota</taxon>
        <taxon>Gammaproteobacteria</taxon>
        <taxon>Enterobacterales</taxon>
        <taxon>Enterobacteriaceae</taxon>
        <taxon>Klebsiella/Raoultella group</taxon>
        <taxon>Klebsiella</taxon>
        <taxon>Klebsiella pneumoniae complex</taxon>
    </lineage>
</organism>
<accession>A0A220QHC5</accession>
<proteinExistence type="predicted"/>
<reference evidence="1" key="1">
    <citation type="submission" date="2016-12" db="EMBL/GenBank/DDBJ databases">
        <title>Draft genome sequence of a CTX-M-15-producing endophytic Klebsiella pneumoniae sequence type 198 isolate from lettuce.</title>
        <authorList>
            <person name="Lopes R.Sr."/>
        </authorList>
    </citation>
    <scope>NUCLEOTIDE SEQUENCE</scope>
    <source>
        <strain evidence="1">301</strain>
        <plasmid evidence="1">pKP301b</plasmid>
    </source>
</reference>
<dbReference type="EMBL" id="KY354306">
    <property type="protein sequence ID" value="ASK04213.1"/>
    <property type="molecule type" value="Genomic_DNA"/>
</dbReference>
<geneLocation type="plasmid" evidence="1">
    <name>pKP301b</name>
</geneLocation>